<gene>
    <name evidence="2" type="primary">amrA</name>
    <name evidence="2" type="ORF">G3M78_12985</name>
</gene>
<dbReference type="PANTHER" id="PTHR13016">
    <property type="entry name" value="AMMECR1 HOMOLOG"/>
    <property type="match status" value="1"/>
</dbReference>
<dbReference type="AlphaFoldDB" id="A0A7T0C461"/>
<dbReference type="Gene3D" id="3.30.1490.150">
    <property type="entry name" value="Hypothetical protein ph0010, domain 2"/>
    <property type="match status" value="1"/>
</dbReference>
<organism evidence="2 3">
    <name type="scientific">Candidatus Nitrohelix vancouverensis</name>
    <dbReference type="NCBI Taxonomy" id="2705534"/>
    <lineage>
        <taxon>Bacteria</taxon>
        <taxon>Pseudomonadati</taxon>
        <taxon>Nitrospinota/Tectimicrobiota group</taxon>
        <taxon>Nitrospinota</taxon>
        <taxon>Nitrospinia</taxon>
        <taxon>Nitrospinales</taxon>
        <taxon>Nitrospinaceae</taxon>
        <taxon>Candidatus Nitrohelix</taxon>
    </lineage>
</organism>
<dbReference type="PANTHER" id="PTHR13016:SF0">
    <property type="entry name" value="AMME SYNDROME CANDIDATE GENE 1 PROTEIN"/>
    <property type="match status" value="1"/>
</dbReference>
<protein>
    <submittedName>
        <fullName evidence="2">AmmeMemoRadiSam system protein A</fullName>
    </submittedName>
</protein>
<dbReference type="NCBIfam" id="TIGR04335">
    <property type="entry name" value="AmmeMemoSam_A"/>
    <property type="match status" value="1"/>
</dbReference>
<proteinExistence type="predicted"/>
<sequence>MSPFTRLAYDSIAYYLERQQKLPAPSPPLQSLFTEPRGVFVSLKIKNRLRGCIGSLTPVKDNLWQEIVDNAVKAACKDPRFPPVEQSELDQLTISVDILSPLTPIENLSQTNSREFGLLVRSDKKQGVLLPDLEGVPNVNEQLRICLNKAGIKSGESYKMYQFKVQRYK</sequence>
<dbReference type="NCBIfam" id="TIGR00296">
    <property type="entry name" value="TIGR00296 family protein"/>
    <property type="match status" value="1"/>
</dbReference>
<dbReference type="KEGG" id="nva:G3M78_12985"/>
<dbReference type="InterPro" id="IPR002733">
    <property type="entry name" value="AMMECR1_domain"/>
</dbReference>
<dbReference type="Gene3D" id="3.30.700.20">
    <property type="entry name" value="Hypothetical protein ph0010, domain 1"/>
    <property type="match status" value="1"/>
</dbReference>
<evidence type="ECO:0000259" key="1">
    <source>
        <dbReference type="PROSITE" id="PS51112"/>
    </source>
</evidence>
<name>A0A7T0C461_9BACT</name>
<dbReference type="Pfam" id="PF01871">
    <property type="entry name" value="AMMECR1"/>
    <property type="match status" value="1"/>
</dbReference>
<accession>A0A7T0C461</accession>
<evidence type="ECO:0000313" key="3">
    <source>
        <dbReference type="Proteomes" id="UP000594464"/>
    </source>
</evidence>
<reference evidence="3" key="1">
    <citation type="submission" date="2020-02" db="EMBL/GenBank/DDBJ databases">
        <title>Genomic and physiological characterization of two novel Nitrospinaceae genera.</title>
        <authorList>
            <person name="Mueller A.J."/>
            <person name="Jung M.-Y."/>
            <person name="Strachan C.R."/>
            <person name="Herbold C.W."/>
            <person name="Kirkegaard R.H."/>
            <person name="Daims H."/>
        </authorList>
    </citation>
    <scope>NUCLEOTIDE SEQUENCE [LARGE SCALE GENOMIC DNA]</scope>
</reference>
<dbReference type="InterPro" id="IPR023473">
    <property type="entry name" value="AMMECR1"/>
</dbReference>
<dbReference type="EMBL" id="CP048620">
    <property type="protein sequence ID" value="QPJ66257.1"/>
    <property type="molecule type" value="Genomic_DNA"/>
</dbReference>
<dbReference type="Proteomes" id="UP000594464">
    <property type="component" value="Chromosome"/>
</dbReference>
<dbReference type="SUPFAM" id="SSF143447">
    <property type="entry name" value="AMMECR1-like"/>
    <property type="match status" value="1"/>
</dbReference>
<dbReference type="InterPro" id="IPR027623">
    <property type="entry name" value="AmmeMemoSam_A"/>
</dbReference>
<dbReference type="InterPro" id="IPR027485">
    <property type="entry name" value="AMMECR1_N"/>
</dbReference>
<feature type="domain" description="AMMECR1" evidence="1">
    <location>
        <begin position="1"/>
        <end position="169"/>
    </location>
</feature>
<dbReference type="PROSITE" id="PS51112">
    <property type="entry name" value="AMMECR1"/>
    <property type="match status" value="1"/>
</dbReference>
<dbReference type="InterPro" id="IPR036071">
    <property type="entry name" value="AMMECR1_dom_sf"/>
</dbReference>
<evidence type="ECO:0000313" key="2">
    <source>
        <dbReference type="EMBL" id="QPJ66257.1"/>
    </source>
</evidence>